<feature type="non-terminal residue" evidence="1">
    <location>
        <position position="85"/>
    </location>
</feature>
<dbReference type="EMBL" id="BPLQ01009431">
    <property type="protein sequence ID" value="GIY43915.1"/>
    <property type="molecule type" value="Genomic_DNA"/>
</dbReference>
<organism evidence="1 2">
    <name type="scientific">Caerostris darwini</name>
    <dbReference type="NCBI Taxonomy" id="1538125"/>
    <lineage>
        <taxon>Eukaryota</taxon>
        <taxon>Metazoa</taxon>
        <taxon>Ecdysozoa</taxon>
        <taxon>Arthropoda</taxon>
        <taxon>Chelicerata</taxon>
        <taxon>Arachnida</taxon>
        <taxon>Araneae</taxon>
        <taxon>Araneomorphae</taxon>
        <taxon>Entelegynae</taxon>
        <taxon>Araneoidea</taxon>
        <taxon>Araneidae</taxon>
        <taxon>Caerostris</taxon>
    </lineage>
</organism>
<name>A0AAV4TCR8_9ARAC</name>
<dbReference type="Proteomes" id="UP001054837">
    <property type="component" value="Unassembled WGS sequence"/>
</dbReference>
<sequence>MIMHPRRSFIEFYLQACLTKQRSVFMKNHVRATKYEPKSWKYNSWKPIRITPMLGYQRQALKSGIWSWLNILLHRSKKSVDEGEK</sequence>
<dbReference type="AlphaFoldDB" id="A0AAV4TCR8"/>
<accession>A0AAV4TCR8</accession>
<comment type="caution">
    <text evidence="1">The sequence shown here is derived from an EMBL/GenBank/DDBJ whole genome shotgun (WGS) entry which is preliminary data.</text>
</comment>
<proteinExistence type="predicted"/>
<protein>
    <submittedName>
        <fullName evidence="1">Uncharacterized protein</fullName>
    </submittedName>
</protein>
<reference evidence="1 2" key="1">
    <citation type="submission" date="2021-06" db="EMBL/GenBank/DDBJ databases">
        <title>Caerostris darwini draft genome.</title>
        <authorList>
            <person name="Kono N."/>
            <person name="Arakawa K."/>
        </authorList>
    </citation>
    <scope>NUCLEOTIDE SEQUENCE [LARGE SCALE GENOMIC DNA]</scope>
</reference>
<keyword evidence="2" id="KW-1185">Reference proteome</keyword>
<gene>
    <name evidence="1" type="ORF">CDAR_611101</name>
</gene>
<evidence type="ECO:0000313" key="2">
    <source>
        <dbReference type="Proteomes" id="UP001054837"/>
    </source>
</evidence>
<evidence type="ECO:0000313" key="1">
    <source>
        <dbReference type="EMBL" id="GIY43915.1"/>
    </source>
</evidence>